<dbReference type="AlphaFoldDB" id="A0A562JD19"/>
<evidence type="ECO:0000256" key="7">
    <source>
        <dbReference type="ARBA" id="ARBA00023008"/>
    </source>
</evidence>
<dbReference type="InterPro" id="IPR014756">
    <property type="entry name" value="Ig_E-set"/>
</dbReference>
<dbReference type="Pfam" id="PF05425">
    <property type="entry name" value="CopD"/>
    <property type="match status" value="1"/>
</dbReference>
<keyword evidence="3 9" id="KW-0812">Transmembrane</keyword>
<evidence type="ECO:0000256" key="8">
    <source>
        <dbReference type="ARBA" id="ARBA00023136"/>
    </source>
</evidence>
<feature type="domain" description="CopC" evidence="10">
    <location>
        <begin position="142"/>
        <end position="214"/>
    </location>
</feature>
<accession>A0A562JD19</accession>
<protein>
    <submittedName>
        <fullName evidence="12">Copper transport protein</fullName>
    </submittedName>
</protein>
<dbReference type="Gene3D" id="2.60.40.1220">
    <property type="match status" value="2"/>
</dbReference>
<feature type="transmembrane region" description="Helical" evidence="9">
    <location>
        <begin position="7"/>
        <end position="28"/>
    </location>
</feature>
<keyword evidence="4" id="KW-0479">Metal-binding</keyword>
<feature type="transmembrane region" description="Helical" evidence="9">
    <location>
        <begin position="354"/>
        <end position="373"/>
    </location>
</feature>
<dbReference type="InterPro" id="IPR014755">
    <property type="entry name" value="Cu-Rt/internalin_Ig-like"/>
</dbReference>
<dbReference type="GO" id="GO:0005507">
    <property type="term" value="F:copper ion binding"/>
    <property type="evidence" value="ECO:0007669"/>
    <property type="project" value="InterPro"/>
</dbReference>
<evidence type="ECO:0000256" key="2">
    <source>
        <dbReference type="ARBA" id="ARBA00022475"/>
    </source>
</evidence>
<evidence type="ECO:0000256" key="9">
    <source>
        <dbReference type="SAM" id="Phobius"/>
    </source>
</evidence>
<feature type="transmembrane region" description="Helical" evidence="9">
    <location>
        <begin position="379"/>
        <end position="404"/>
    </location>
</feature>
<dbReference type="InterPro" id="IPR032694">
    <property type="entry name" value="CopC/D"/>
</dbReference>
<comment type="subcellular location">
    <subcellularLocation>
        <location evidence="1">Cell membrane</location>
        <topology evidence="1">Multi-pass membrane protein</topology>
    </subcellularLocation>
</comment>
<keyword evidence="2" id="KW-1003">Cell membrane</keyword>
<evidence type="ECO:0000313" key="13">
    <source>
        <dbReference type="Proteomes" id="UP000318667"/>
    </source>
</evidence>
<keyword evidence="8 9" id="KW-0472">Membrane</keyword>
<feature type="transmembrane region" description="Helical" evidence="9">
    <location>
        <begin position="296"/>
        <end position="315"/>
    </location>
</feature>
<dbReference type="GO" id="GO:0042597">
    <property type="term" value="C:periplasmic space"/>
    <property type="evidence" value="ECO:0007669"/>
    <property type="project" value="InterPro"/>
</dbReference>
<evidence type="ECO:0000256" key="1">
    <source>
        <dbReference type="ARBA" id="ARBA00004651"/>
    </source>
</evidence>
<reference evidence="12 13" key="1">
    <citation type="journal article" date="2015" name="Stand. Genomic Sci.">
        <title>Genomic Encyclopedia of Bacterial and Archaeal Type Strains, Phase III: the genomes of soil and plant-associated and newly described type strains.</title>
        <authorList>
            <person name="Whitman W.B."/>
            <person name="Woyke T."/>
            <person name="Klenk H.P."/>
            <person name="Zhou Y."/>
            <person name="Lilburn T.G."/>
            <person name="Beck B.J."/>
            <person name="De Vos P."/>
            <person name="Vandamme P."/>
            <person name="Eisen J.A."/>
            <person name="Garrity G."/>
            <person name="Hugenholtz P."/>
            <person name="Kyrpides N.C."/>
        </authorList>
    </citation>
    <scope>NUCLEOTIDE SEQUENCE [LARGE SCALE GENOMIC DNA]</scope>
    <source>
        <strain evidence="12 13">CGMCC 1.10115</strain>
    </source>
</reference>
<dbReference type="EMBL" id="VLKI01000019">
    <property type="protein sequence ID" value="TWH80854.1"/>
    <property type="molecule type" value="Genomic_DNA"/>
</dbReference>
<proteinExistence type="predicted"/>
<evidence type="ECO:0000256" key="3">
    <source>
        <dbReference type="ARBA" id="ARBA00022692"/>
    </source>
</evidence>
<evidence type="ECO:0000313" key="12">
    <source>
        <dbReference type="EMBL" id="TWH80854.1"/>
    </source>
</evidence>
<dbReference type="GO" id="GO:0006825">
    <property type="term" value="P:copper ion transport"/>
    <property type="evidence" value="ECO:0007669"/>
    <property type="project" value="InterPro"/>
</dbReference>
<keyword evidence="7" id="KW-0186">Copper</keyword>
<feature type="transmembrane region" description="Helical" evidence="9">
    <location>
        <begin position="458"/>
        <end position="478"/>
    </location>
</feature>
<organism evidence="12 13">
    <name type="scientific">Cytobacillus oceanisediminis</name>
    <dbReference type="NCBI Taxonomy" id="665099"/>
    <lineage>
        <taxon>Bacteria</taxon>
        <taxon>Bacillati</taxon>
        <taxon>Bacillota</taxon>
        <taxon>Bacilli</taxon>
        <taxon>Bacillales</taxon>
        <taxon>Bacillaceae</taxon>
        <taxon>Cytobacillus</taxon>
    </lineage>
</organism>
<dbReference type="GO" id="GO:0046688">
    <property type="term" value="P:response to copper ion"/>
    <property type="evidence" value="ECO:0007669"/>
    <property type="project" value="InterPro"/>
</dbReference>
<keyword evidence="13" id="KW-1185">Reference proteome</keyword>
<sequence>MQFVRKVLNVIMFAFIINFLIPGISGFAHSNLEQTYPIEGEKLTESPSTIELLVQDPVVLHPGSIKLADSFGHAIELEGAVVDPNDNTHIISNITKDLPDGKYVVKINVVALDGYVLQEEIKFEVVNKENGQNKEKLRALKYSPDDSEIIDGSPEKIDLWFSRPVDITAIGVFDDRQQSIRLKEPYVYPKDPNHIIVEFNEELSKGTYQVTWYARPSGDDTSKPDILDVFYFAVDEFTPIQQVNLGEATNSFWFNNMGLKQLGHWLVFFGISTLFGGAFFNSVIYKHNHLKKWNKLTFVFLLFVIIGEAIILTIQKREIGSLSIIEFISLKFVWIPLLQIILITIGLLFAKVRFAFYGTALFLTSFITGHATYPRYGGYLTIAVNTFHLFAASIWIGGLFQLIIIPKKDDMKDWLKDALPKFSRWALISLIVLIFTGIFMTIRYVPSFSIESFIKSEWGKAVIFKIGATLMVFILGFFQRKTIINLTANALTKVVSRVKVEIIYAVFILIFASLLVVSTPSAAEQGVYPKSLEKENVQLNVAFSPLKPGLNVLTMDFDHKDIEKVEVTLSMPPNYKVTYNAFKVEEGVFKITGNLLHAAGTMNMKVKAIKVNGDKTDFSYKVVIPGEMRFNE</sequence>
<feature type="domain" description="CopC" evidence="10">
    <location>
        <begin position="29"/>
        <end position="125"/>
    </location>
</feature>
<feature type="domain" description="Copper resistance protein D" evidence="11">
    <location>
        <begin position="418"/>
        <end position="515"/>
    </location>
</feature>
<dbReference type="SUPFAM" id="SSF81296">
    <property type="entry name" value="E set domains"/>
    <property type="match status" value="2"/>
</dbReference>
<feature type="transmembrane region" description="Helical" evidence="9">
    <location>
        <begin position="262"/>
        <end position="284"/>
    </location>
</feature>
<evidence type="ECO:0000259" key="10">
    <source>
        <dbReference type="Pfam" id="PF04234"/>
    </source>
</evidence>
<name>A0A562JD19_9BACI</name>
<dbReference type="Proteomes" id="UP000318667">
    <property type="component" value="Unassembled WGS sequence"/>
</dbReference>
<evidence type="ECO:0000256" key="5">
    <source>
        <dbReference type="ARBA" id="ARBA00022729"/>
    </source>
</evidence>
<dbReference type="Pfam" id="PF04234">
    <property type="entry name" value="CopC"/>
    <property type="match status" value="2"/>
</dbReference>
<dbReference type="PANTHER" id="PTHR34820:SF4">
    <property type="entry name" value="INNER MEMBRANE PROTEIN YEBZ"/>
    <property type="match status" value="1"/>
</dbReference>
<feature type="transmembrane region" description="Helical" evidence="9">
    <location>
        <begin position="425"/>
        <end position="446"/>
    </location>
</feature>
<dbReference type="GO" id="GO:0005886">
    <property type="term" value="C:plasma membrane"/>
    <property type="evidence" value="ECO:0007669"/>
    <property type="project" value="UniProtKB-SubCell"/>
</dbReference>
<feature type="transmembrane region" description="Helical" evidence="9">
    <location>
        <begin position="327"/>
        <end position="349"/>
    </location>
</feature>
<keyword evidence="6 9" id="KW-1133">Transmembrane helix</keyword>
<comment type="caution">
    <text evidence="12">The sequence shown here is derived from an EMBL/GenBank/DDBJ whole genome shotgun (WGS) entry which is preliminary data.</text>
</comment>
<dbReference type="GeneID" id="65405686"/>
<dbReference type="InterPro" id="IPR008457">
    <property type="entry name" value="Cu-R_CopD_dom"/>
</dbReference>
<feature type="transmembrane region" description="Helical" evidence="9">
    <location>
        <begin position="498"/>
        <end position="517"/>
    </location>
</feature>
<keyword evidence="5" id="KW-0732">Signal</keyword>
<dbReference type="RefSeq" id="WP_144545214.1">
    <property type="nucleotide sequence ID" value="NZ_CBCSDC010000021.1"/>
</dbReference>
<evidence type="ECO:0000259" key="11">
    <source>
        <dbReference type="Pfam" id="PF05425"/>
    </source>
</evidence>
<dbReference type="OrthoDB" id="2353937at2"/>
<dbReference type="PANTHER" id="PTHR34820">
    <property type="entry name" value="INNER MEMBRANE PROTEIN YEBZ"/>
    <property type="match status" value="1"/>
</dbReference>
<gene>
    <name evidence="12" type="ORF">IQ19_04599</name>
</gene>
<evidence type="ECO:0000256" key="4">
    <source>
        <dbReference type="ARBA" id="ARBA00022723"/>
    </source>
</evidence>
<evidence type="ECO:0000256" key="6">
    <source>
        <dbReference type="ARBA" id="ARBA00022989"/>
    </source>
</evidence>
<dbReference type="InterPro" id="IPR007348">
    <property type="entry name" value="CopC_dom"/>
</dbReference>